<keyword evidence="2" id="KW-1185">Reference proteome</keyword>
<name>A0A1B2HLU9_9PSEU</name>
<dbReference type="STRING" id="1586287.BBK82_24185"/>
<accession>A0A1B2HLU9</accession>
<dbReference type="InterPro" id="IPR029074">
    <property type="entry name" value="Imm49"/>
</dbReference>
<proteinExistence type="predicted"/>
<dbReference type="Proteomes" id="UP000093053">
    <property type="component" value="Chromosome"/>
</dbReference>
<organism evidence="1 2">
    <name type="scientific">Lentzea guizhouensis</name>
    <dbReference type="NCBI Taxonomy" id="1586287"/>
    <lineage>
        <taxon>Bacteria</taxon>
        <taxon>Bacillati</taxon>
        <taxon>Actinomycetota</taxon>
        <taxon>Actinomycetes</taxon>
        <taxon>Pseudonocardiales</taxon>
        <taxon>Pseudonocardiaceae</taxon>
        <taxon>Lentzea</taxon>
    </lineage>
</organism>
<dbReference type="EMBL" id="CP016793">
    <property type="protein sequence ID" value="ANZ38703.1"/>
    <property type="molecule type" value="Genomic_DNA"/>
</dbReference>
<dbReference type="KEGG" id="led:BBK82_24185"/>
<protein>
    <submittedName>
        <fullName evidence="1">Uncharacterized protein</fullName>
    </submittedName>
</protein>
<dbReference type="Pfam" id="PF15575">
    <property type="entry name" value="Imm49"/>
    <property type="match status" value="1"/>
</dbReference>
<dbReference type="AlphaFoldDB" id="A0A1B2HLU9"/>
<gene>
    <name evidence="1" type="ORF">BBK82_24185</name>
</gene>
<reference evidence="1 2" key="1">
    <citation type="submission" date="2016-07" db="EMBL/GenBank/DDBJ databases">
        <title>Complete genome sequence of the Lentzea guizhouensis DHS C013.</title>
        <authorList>
            <person name="Cao C."/>
        </authorList>
    </citation>
    <scope>NUCLEOTIDE SEQUENCE [LARGE SCALE GENOMIC DNA]</scope>
    <source>
        <strain evidence="1 2">DHS C013</strain>
    </source>
</reference>
<sequence>MRADRHQTVDVPAGVVTRAPKSWGMRMYQRTVDLTLHQRYWTESADRAADPDGVVALAPLALACFAQDAGLKIRVRSDYLPGTLLGGGRVGEVTT</sequence>
<evidence type="ECO:0000313" key="2">
    <source>
        <dbReference type="Proteomes" id="UP000093053"/>
    </source>
</evidence>
<evidence type="ECO:0000313" key="1">
    <source>
        <dbReference type="EMBL" id="ANZ38703.1"/>
    </source>
</evidence>